<evidence type="ECO:0000256" key="7">
    <source>
        <dbReference type="ARBA" id="ARBA00023004"/>
    </source>
</evidence>
<dbReference type="InterPro" id="IPR037066">
    <property type="entry name" value="Plug_dom_sf"/>
</dbReference>
<keyword evidence="7" id="KW-0408">Iron</keyword>
<dbReference type="PROSITE" id="PS52016">
    <property type="entry name" value="TONB_DEPENDENT_REC_3"/>
    <property type="match status" value="1"/>
</dbReference>
<dbReference type="GO" id="GO:0009279">
    <property type="term" value="C:cell outer membrane"/>
    <property type="evidence" value="ECO:0007669"/>
    <property type="project" value="UniProtKB-SubCell"/>
</dbReference>
<evidence type="ECO:0000256" key="14">
    <source>
        <dbReference type="RuleBase" id="RU003357"/>
    </source>
</evidence>
<keyword evidence="18" id="KW-0675">Receptor</keyword>
<proteinExistence type="inferred from homology"/>
<keyword evidence="6 15" id="KW-0732">Signal</keyword>
<dbReference type="CDD" id="cd01347">
    <property type="entry name" value="ligand_gated_channel"/>
    <property type="match status" value="1"/>
</dbReference>
<keyword evidence="4" id="KW-0410">Iron transport</keyword>
<dbReference type="InterPro" id="IPR010917">
    <property type="entry name" value="TonB_rcpt_CS"/>
</dbReference>
<keyword evidence="10 12" id="KW-0472">Membrane</keyword>
<evidence type="ECO:0000313" key="19">
    <source>
        <dbReference type="Proteomes" id="UP000051446"/>
    </source>
</evidence>
<evidence type="ECO:0000256" key="2">
    <source>
        <dbReference type="ARBA" id="ARBA00022448"/>
    </source>
</evidence>
<feature type="chain" id="PRO_5006428969" evidence="15">
    <location>
        <begin position="32"/>
        <end position="753"/>
    </location>
</feature>
<evidence type="ECO:0000256" key="15">
    <source>
        <dbReference type="SAM" id="SignalP"/>
    </source>
</evidence>
<dbReference type="InterPro" id="IPR039426">
    <property type="entry name" value="TonB-dep_rcpt-like"/>
</dbReference>
<dbReference type="PANTHER" id="PTHR32552:SF89">
    <property type="entry name" value="CATECHOLATE SIDEROPHORE RECEPTOR FIU"/>
    <property type="match status" value="1"/>
</dbReference>
<evidence type="ECO:0000256" key="5">
    <source>
        <dbReference type="ARBA" id="ARBA00022692"/>
    </source>
</evidence>
<evidence type="ECO:0000256" key="8">
    <source>
        <dbReference type="ARBA" id="ARBA00023065"/>
    </source>
</evidence>
<evidence type="ECO:0000256" key="12">
    <source>
        <dbReference type="PROSITE-ProRule" id="PRU01360"/>
    </source>
</evidence>
<dbReference type="Proteomes" id="UP000051446">
    <property type="component" value="Unassembled WGS sequence"/>
</dbReference>
<dbReference type="InterPro" id="IPR012910">
    <property type="entry name" value="Plug_dom"/>
</dbReference>
<comment type="caution">
    <text evidence="18">The sequence shown here is derived from an EMBL/GenBank/DDBJ whole genome shotgun (WGS) entry which is preliminary data.</text>
</comment>
<feature type="domain" description="TonB-dependent receptor plug" evidence="17">
    <location>
        <begin position="57"/>
        <end position="154"/>
    </location>
</feature>
<evidence type="ECO:0000259" key="17">
    <source>
        <dbReference type="Pfam" id="PF07715"/>
    </source>
</evidence>
<evidence type="ECO:0000256" key="4">
    <source>
        <dbReference type="ARBA" id="ARBA00022496"/>
    </source>
</evidence>
<evidence type="ECO:0000256" key="1">
    <source>
        <dbReference type="ARBA" id="ARBA00004571"/>
    </source>
</evidence>
<dbReference type="Pfam" id="PF00593">
    <property type="entry name" value="TonB_dep_Rec_b-barrel"/>
    <property type="match status" value="1"/>
</dbReference>
<dbReference type="Pfam" id="PF07715">
    <property type="entry name" value="Plug"/>
    <property type="match status" value="1"/>
</dbReference>
<keyword evidence="11 12" id="KW-0998">Cell outer membrane</keyword>
<dbReference type="EMBL" id="JYLH01000009">
    <property type="protein sequence ID" value="KRP44670.1"/>
    <property type="molecule type" value="Genomic_DNA"/>
</dbReference>
<evidence type="ECO:0000256" key="3">
    <source>
        <dbReference type="ARBA" id="ARBA00022452"/>
    </source>
</evidence>
<reference evidence="18 19" key="1">
    <citation type="submission" date="2015-02" db="EMBL/GenBank/DDBJ databases">
        <title>Pseudomonas helleri sp. nov. and Pseudomonas weihenstephanensis sp. nov., isolated from raw cows milk.</title>
        <authorList>
            <person name="von Neubeck M."/>
            <person name="Huptas C."/>
            <person name="Wenning M."/>
            <person name="Scherer S."/>
        </authorList>
    </citation>
    <scope>NUCLEOTIDE SEQUENCE [LARGE SCALE GENOMIC DNA]</scope>
    <source>
        <strain evidence="18 19">DSM 17149</strain>
    </source>
</reference>
<dbReference type="PROSITE" id="PS01156">
    <property type="entry name" value="TONB_DEPENDENT_REC_2"/>
    <property type="match status" value="1"/>
</dbReference>
<name>A0A0R2YHM2_9PSED</name>
<evidence type="ECO:0000256" key="11">
    <source>
        <dbReference type="ARBA" id="ARBA00023237"/>
    </source>
</evidence>
<organism evidence="18 19">
    <name type="scientific">Pseudomonas libanensis</name>
    <dbReference type="NCBI Taxonomy" id="75588"/>
    <lineage>
        <taxon>Bacteria</taxon>
        <taxon>Pseudomonadati</taxon>
        <taxon>Pseudomonadota</taxon>
        <taxon>Gammaproteobacteria</taxon>
        <taxon>Pseudomonadales</taxon>
        <taxon>Pseudomonadaceae</taxon>
        <taxon>Pseudomonas</taxon>
    </lineage>
</organism>
<keyword evidence="9 14" id="KW-0798">TonB box</keyword>
<dbReference type="Gene3D" id="2.40.170.20">
    <property type="entry name" value="TonB-dependent receptor, beta-barrel domain"/>
    <property type="match status" value="1"/>
</dbReference>
<evidence type="ECO:0000256" key="10">
    <source>
        <dbReference type="ARBA" id="ARBA00023136"/>
    </source>
</evidence>
<evidence type="ECO:0000256" key="13">
    <source>
        <dbReference type="PROSITE-ProRule" id="PRU10144"/>
    </source>
</evidence>
<feature type="domain" description="TonB-dependent receptor-like beta-barrel" evidence="16">
    <location>
        <begin position="250"/>
        <end position="708"/>
    </location>
</feature>
<dbReference type="Gene3D" id="2.170.130.10">
    <property type="entry name" value="TonB-dependent receptor, plug domain"/>
    <property type="match status" value="1"/>
</dbReference>
<dbReference type="AlphaFoldDB" id="A0A0R2YHM2"/>
<dbReference type="PANTHER" id="PTHR32552">
    <property type="entry name" value="FERRICHROME IRON RECEPTOR-RELATED"/>
    <property type="match status" value="1"/>
</dbReference>
<evidence type="ECO:0000256" key="6">
    <source>
        <dbReference type="ARBA" id="ARBA00022729"/>
    </source>
</evidence>
<dbReference type="PATRIC" id="fig|75588.4.peg.5643"/>
<dbReference type="InterPro" id="IPR036942">
    <property type="entry name" value="Beta-barrel_TonB_sf"/>
</dbReference>
<sequence>MSVRDLHVNYNSLYALLLASGLGGFAPLVMADDSQDVGSVNVAGKQTLGNGHMIREESAKARSTVTKEAMDEMSATANAIDKLKYTPGINVSSDDASGTSGTNFTMRGMSSDQVGVSVDGVPINDSGNYSVYSNQLGDPENLAEVFATQGSSEADGPHIGSSGGNIGMITLRPTKEAGVFAKQTLGTNNLRKTFVRANTGDFGGLKTWVSASHLEGDKWRGKGTLRSDKIEWSSLFEGDNGNSTLATVKYNKQENYNYNSLSKSQFDNEGRRKDYAESPVYKAGLLSASYKLNRNPFESVNATLTQRWQLQDNLSLTVTPYYYWSNGGSFSGQTASNLGPRSDKAGNYDLGNLQSANYYRPSWTETWRPGVTAKMKWDINDEHSLDYGYWYERARQRQTQPFIGINGEGAPDDVWGDYNSGGQVVDKNGATVQGRHYYTVTPSQKLWVQDSWQATPDLSFVGGVAYQYVERDGNNLGSLYDKPEKRNTRYHQFLPNFSAKYQVDESNQAFYNVTRNMRTPPNYVLYNKGDSVSLKSELSWNQELGWRYTEDDMALSATLFYISFKDRQVSTTDASGDYMVLNVGSVANKGLELEWSGLLPHNFNYYASYTYTQSEQKDDLLSKNVLLPTSGKQLANVPENMFNLVLGYDDSRFYGNVAGKYVGSFYGDLTNKEKIEGRTVFDLNAGVYLPVDKKVIKSATLRLSMLNVFDKEYLSSARTVAFNSAPVNGLAPSTAYYNVGEERTAMVSLEANF</sequence>
<keyword evidence="3 12" id="KW-1134">Transmembrane beta strand</keyword>
<feature type="short sequence motif" description="TonB C-terminal box" evidence="13">
    <location>
        <begin position="736"/>
        <end position="753"/>
    </location>
</feature>
<evidence type="ECO:0000313" key="18">
    <source>
        <dbReference type="EMBL" id="KRP44670.1"/>
    </source>
</evidence>
<dbReference type="InterPro" id="IPR000531">
    <property type="entry name" value="Beta-barrel_TonB"/>
</dbReference>
<dbReference type="GO" id="GO:0015344">
    <property type="term" value="F:siderophore uptake transmembrane transporter activity"/>
    <property type="evidence" value="ECO:0007669"/>
    <property type="project" value="TreeGrafter"/>
</dbReference>
<keyword evidence="8" id="KW-0406">Ion transport</keyword>
<evidence type="ECO:0000256" key="9">
    <source>
        <dbReference type="ARBA" id="ARBA00023077"/>
    </source>
</evidence>
<dbReference type="SUPFAM" id="SSF56935">
    <property type="entry name" value="Porins"/>
    <property type="match status" value="1"/>
</dbReference>
<keyword evidence="5 12" id="KW-0812">Transmembrane</keyword>
<accession>A0A0R2YHM2</accession>
<gene>
    <name evidence="18" type="ORF">TU73_16075</name>
</gene>
<feature type="signal peptide" evidence="15">
    <location>
        <begin position="1"/>
        <end position="31"/>
    </location>
</feature>
<keyword evidence="2 12" id="KW-0813">Transport</keyword>
<comment type="subcellular location">
    <subcellularLocation>
        <location evidence="1 12">Cell outer membrane</location>
        <topology evidence="1 12">Multi-pass membrane protein</topology>
    </subcellularLocation>
</comment>
<comment type="similarity">
    <text evidence="12 14">Belongs to the TonB-dependent receptor family.</text>
</comment>
<evidence type="ECO:0000259" key="16">
    <source>
        <dbReference type="Pfam" id="PF00593"/>
    </source>
</evidence>
<protein>
    <submittedName>
        <fullName evidence="18">TonB-dependent receptor</fullName>
    </submittedName>
</protein>